<protein>
    <submittedName>
        <fullName evidence="1">Uncharacterized protein</fullName>
    </submittedName>
</protein>
<name>X0VBY8_9ZZZZ</name>
<dbReference type="EMBL" id="BARS01036472">
    <property type="protein sequence ID" value="GAG15619.1"/>
    <property type="molecule type" value="Genomic_DNA"/>
</dbReference>
<reference evidence="1" key="1">
    <citation type="journal article" date="2014" name="Front. Microbiol.">
        <title>High frequency of phylogenetically diverse reductive dehalogenase-homologous genes in deep subseafloor sedimentary metagenomes.</title>
        <authorList>
            <person name="Kawai M."/>
            <person name="Futagami T."/>
            <person name="Toyoda A."/>
            <person name="Takaki Y."/>
            <person name="Nishi S."/>
            <person name="Hori S."/>
            <person name="Arai W."/>
            <person name="Tsubouchi T."/>
            <person name="Morono Y."/>
            <person name="Uchiyama I."/>
            <person name="Ito T."/>
            <person name="Fujiyama A."/>
            <person name="Inagaki F."/>
            <person name="Takami H."/>
        </authorList>
    </citation>
    <scope>NUCLEOTIDE SEQUENCE</scope>
    <source>
        <strain evidence="1">Expedition CK06-06</strain>
    </source>
</reference>
<organism evidence="1">
    <name type="scientific">marine sediment metagenome</name>
    <dbReference type="NCBI Taxonomy" id="412755"/>
    <lineage>
        <taxon>unclassified sequences</taxon>
        <taxon>metagenomes</taxon>
        <taxon>ecological metagenomes</taxon>
    </lineage>
</organism>
<feature type="non-terminal residue" evidence="1">
    <location>
        <position position="79"/>
    </location>
</feature>
<sequence length="79" mass="9237">MYSQLQKDEAVEEIRDRLRGYGYVFRSAKRGDHIVVDRRLIVDLQRGLATYPLSKIIKDPDKTKSKLLRKAAKKYERAA</sequence>
<dbReference type="AlphaFoldDB" id="X0VBY8"/>
<proteinExistence type="predicted"/>
<gene>
    <name evidence="1" type="ORF">S01H1_56053</name>
</gene>
<comment type="caution">
    <text evidence="1">The sequence shown here is derived from an EMBL/GenBank/DDBJ whole genome shotgun (WGS) entry which is preliminary data.</text>
</comment>
<evidence type="ECO:0000313" key="1">
    <source>
        <dbReference type="EMBL" id="GAG15619.1"/>
    </source>
</evidence>
<accession>X0VBY8</accession>